<evidence type="ECO:0000313" key="2">
    <source>
        <dbReference type="EMBL" id="KZV98301.1"/>
    </source>
</evidence>
<dbReference type="InterPro" id="IPR036047">
    <property type="entry name" value="F-box-like_dom_sf"/>
</dbReference>
<evidence type="ECO:0000259" key="1">
    <source>
        <dbReference type="PROSITE" id="PS50181"/>
    </source>
</evidence>
<feature type="domain" description="F-box" evidence="1">
    <location>
        <begin position="1"/>
        <end position="45"/>
    </location>
</feature>
<accession>A0A165LTH4</accession>
<protein>
    <recommendedName>
        <fullName evidence="1">F-box domain-containing protein</fullName>
    </recommendedName>
</protein>
<sequence>MQRLPNELWASVFAFFDLSDLTIVSQVAAHWRAVAFDQPLFWRDIGIDSLSQGYLYWSKLRIDAGFDRPLALTVIIYDVDDNDRSTVTRELFPIIASCIGRVRRLDVLVPGDLFATLCDALTLPAPLLEDFCLDLSPGGRRGLLLPTGIFNASPGVLRRVSLDTITLPGGCIPAFTTVTSLRLAVADDEWYEFPPHIFDIFPSTRDLYLYGGGVCCPRPLPRATLDRFARLDFLDIGYPESENIVIFLGLPSGEIHEIVASHSDPRTVRAALAQLDSEGGIHVTFVADQEDVRVVFQSATTGRARAFTETAADFERGCYNAAFIIGEPGIAERIVSLRVPSSLWSTIHLGVPADNHISFLILEMDETNGQLPSAPLQCPKLCTLIVEAKESIVTTMEQLFTLSAAVTENDLEIHRVVV</sequence>
<proteinExistence type="predicted"/>
<keyword evidence="3" id="KW-1185">Reference proteome</keyword>
<dbReference type="Gene3D" id="1.20.1280.50">
    <property type="match status" value="1"/>
</dbReference>
<gene>
    <name evidence="2" type="ORF">EXIGLDRAFT_728325</name>
</gene>
<dbReference type="AlphaFoldDB" id="A0A165LTH4"/>
<evidence type="ECO:0000313" key="3">
    <source>
        <dbReference type="Proteomes" id="UP000077266"/>
    </source>
</evidence>
<dbReference type="Pfam" id="PF12937">
    <property type="entry name" value="F-box-like"/>
    <property type="match status" value="1"/>
</dbReference>
<dbReference type="OrthoDB" id="3181259at2759"/>
<dbReference type="SUPFAM" id="SSF81383">
    <property type="entry name" value="F-box domain"/>
    <property type="match status" value="1"/>
</dbReference>
<dbReference type="InterPro" id="IPR001810">
    <property type="entry name" value="F-box_dom"/>
</dbReference>
<reference evidence="2 3" key="1">
    <citation type="journal article" date="2016" name="Mol. Biol. Evol.">
        <title>Comparative Genomics of Early-Diverging Mushroom-Forming Fungi Provides Insights into the Origins of Lignocellulose Decay Capabilities.</title>
        <authorList>
            <person name="Nagy L.G."/>
            <person name="Riley R."/>
            <person name="Tritt A."/>
            <person name="Adam C."/>
            <person name="Daum C."/>
            <person name="Floudas D."/>
            <person name="Sun H."/>
            <person name="Yadav J.S."/>
            <person name="Pangilinan J."/>
            <person name="Larsson K.H."/>
            <person name="Matsuura K."/>
            <person name="Barry K."/>
            <person name="Labutti K."/>
            <person name="Kuo R."/>
            <person name="Ohm R.A."/>
            <person name="Bhattacharya S.S."/>
            <person name="Shirouzu T."/>
            <person name="Yoshinaga Y."/>
            <person name="Martin F.M."/>
            <person name="Grigoriev I.V."/>
            <person name="Hibbett D.S."/>
        </authorList>
    </citation>
    <scope>NUCLEOTIDE SEQUENCE [LARGE SCALE GENOMIC DNA]</scope>
    <source>
        <strain evidence="2 3">HHB12029</strain>
    </source>
</reference>
<dbReference type="Proteomes" id="UP000077266">
    <property type="component" value="Unassembled WGS sequence"/>
</dbReference>
<dbReference type="EMBL" id="KV425920">
    <property type="protein sequence ID" value="KZV98301.1"/>
    <property type="molecule type" value="Genomic_DNA"/>
</dbReference>
<name>A0A165LTH4_EXIGL</name>
<dbReference type="InParanoid" id="A0A165LTH4"/>
<organism evidence="2 3">
    <name type="scientific">Exidia glandulosa HHB12029</name>
    <dbReference type="NCBI Taxonomy" id="1314781"/>
    <lineage>
        <taxon>Eukaryota</taxon>
        <taxon>Fungi</taxon>
        <taxon>Dikarya</taxon>
        <taxon>Basidiomycota</taxon>
        <taxon>Agaricomycotina</taxon>
        <taxon>Agaricomycetes</taxon>
        <taxon>Auriculariales</taxon>
        <taxon>Exidiaceae</taxon>
        <taxon>Exidia</taxon>
    </lineage>
</organism>
<dbReference type="PROSITE" id="PS50181">
    <property type="entry name" value="FBOX"/>
    <property type="match status" value="1"/>
</dbReference>